<dbReference type="PROSITE" id="PS00122">
    <property type="entry name" value="CARBOXYLESTERASE_B_1"/>
    <property type="match status" value="1"/>
</dbReference>
<dbReference type="AlphaFoldDB" id="A0A482XTH5"/>
<comment type="similarity">
    <text evidence="1 5">Belongs to the type-B carboxylesterase/lipase family.</text>
</comment>
<feature type="chain" id="PRO_5019620078" description="Carboxylic ester hydrolase" evidence="5">
    <location>
        <begin position="22"/>
        <end position="568"/>
    </location>
</feature>
<evidence type="ECO:0000259" key="6">
    <source>
        <dbReference type="Pfam" id="PF00135"/>
    </source>
</evidence>
<dbReference type="InParanoid" id="A0A482XTH5"/>
<feature type="domain" description="Carboxylesterase type B" evidence="6">
    <location>
        <begin position="25"/>
        <end position="503"/>
    </location>
</feature>
<organism evidence="7 8">
    <name type="scientific">Laodelphax striatellus</name>
    <name type="common">Small brown planthopper</name>
    <name type="synonym">Delphax striatella</name>
    <dbReference type="NCBI Taxonomy" id="195883"/>
    <lineage>
        <taxon>Eukaryota</taxon>
        <taxon>Metazoa</taxon>
        <taxon>Ecdysozoa</taxon>
        <taxon>Arthropoda</taxon>
        <taxon>Hexapoda</taxon>
        <taxon>Insecta</taxon>
        <taxon>Pterygota</taxon>
        <taxon>Neoptera</taxon>
        <taxon>Paraneoptera</taxon>
        <taxon>Hemiptera</taxon>
        <taxon>Auchenorrhyncha</taxon>
        <taxon>Fulgoroidea</taxon>
        <taxon>Delphacidae</taxon>
        <taxon>Criomorphinae</taxon>
        <taxon>Laodelphax</taxon>
    </lineage>
</organism>
<feature type="signal peptide" evidence="5">
    <location>
        <begin position="1"/>
        <end position="21"/>
    </location>
</feature>
<name>A0A482XTH5_LAOST</name>
<evidence type="ECO:0000313" key="7">
    <source>
        <dbReference type="EMBL" id="RZF48954.1"/>
    </source>
</evidence>
<keyword evidence="4" id="KW-0325">Glycoprotein</keyword>
<evidence type="ECO:0000256" key="3">
    <source>
        <dbReference type="ARBA" id="ARBA00022801"/>
    </source>
</evidence>
<dbReference type="Gene3D" id="3.40.50.1820">
    <property type="entry name" value="alpha/beta hydrolase"/>
    <property type="match status" value="1"/>
</dbReference>
<accession>A0A482XTH5</accession>
<dbReference type="SMR" id="A0A482XTH5"/>
<dbReference type="GO" id="GO:0052689">
    <property type="term" value="F:carboxylic ester hydrolase activity"/>
    <property type="evidence" value="ECO:0007669"/>
    <property type="project" value="UniProtKB-KW"/>
</dbReference>
<dbReference type="PROSITE" id="PS00941">
    <property type="entry name" value="CARBOXYLESTERASE_B_2"/>
    <property type="match status" value="1"/>
</dbReference>
<reference evidence="7 8" key="1">
    <citation type="journal article" date="2017" name="Gigascience">
        <title>Genome sequence of the small brown planthopper, Laodelphax striatellus.</title>
        <authorList>
            <person name="Zhu J."/>
            <person name="Jiang F."/>
            <person name="Wang X."/>
            <person name="Yang P."/>
            <person name="Bao Y."/>
            <person name="Zhao W."/>
            <person name="Wang W."/>
            <person name="Lu H."/>
            <person name="Wang Q."/>
            <person name="Cui N."/>
            <person name="Li J."/>
            <person name="Chen X."/>
            <person name="Luo L."/>
            <person name="Yu J."/>
            <person name="Kang L."/>
            <person name="Cui F."/>
        </authorList>
    </citation>
    <scope>NUCLEOTIDE SEQUENCE [LARGE SCALE GENOMIC DNA]</scope>
    <source>
        <strain evidence="7">Lst14</strain>
    </source>
</reference>
<dbReference type="SUPFAM" id="SSF53474">
    <property type="entry name" value="alpha/beta-Hydrolases"/>
    <property type="match status" value="1"/>
</dbReference>
<keyword evidence="5" id="KW-0732">Signal</keyword>
<evidence type="ECO:0000256" key="1">
    <source>
        <dbReference type="ARBA" id="ARBA00005964"/>
    </source>
</evidence>
<dbReference type="InterPro" id="IPR029058">
    <property type="entry name" value="AB_hydrolase_fold"/>
</dbReference>
<dbReference type="InterPro" id="IPR019826">
    <property type="entry name" value="Carboxylesterase_B_AS"/>
</dbReference>
<gene>
    <name evidence="7" type="ORF">LSTR_LSTR003030</name>
</gene>
<keyword evidence="3 5" id="KW-0378">Hydrolase</keyword>
<dbReference type="OrthoDB" id="6846267at2759"/>
<dbReference type="InterPro" id="IPR002018">
    <property type="entry name" value="CarbesteraseB"/>
</dbReference>
<evidence type="ECO:0000256" key="5">
    <source>
        <dbReference type="RuleBase" id="RU361235"/>
    </source>
</evidence>
<dbReference type="Pfam" id="PF00135">
    <property type="entry name" value="COesterase"/>
    <property type="match status" value="1"/>
</dbReference>
<protein>
    <recommendedName>
        <fullName evidence="5">Carboxylic ester hydrolase</fullName>
        <ecNumber evidence="5">3.1.1.-</ecNumber>
    </recommendedName>
</protein>
<keyword evidence="2" id="KW-0719">Serine esterase</keyword>
<dbReference type="InterPro" id="IPR019819">
    <property type="entry name" value="Carboxylesterase_B_CS"/>
</dbReference>
<sequence length="568" mass="63544">MNRYSGLVLFLLLNVMIYVEAETPPPIVELRYGKLQGDFIVAKDGTKYEAFMGVPYAKPPIGELRFEDPQPLSSWTDVYNATTIRDFCLQFSHIGYIVTGSEDCLYLNLYRPMNDGNRTEPMDVVVFIHGGAFMFYGSSSYKSVELIKKNFIVIAFNYRLGPIGFLSTGDEVVPGNMGLKDQVAVLKWIQENVGHFGGNPNSVTISGMSAGGASVHYHMLSPLSKGLFSKAITHGGVATNPWAVTEAAPEKAKQLAASLQCPTANTSQMISCLKSVPGEDIVGKVRMFQPFLYSPITPFGPVVESENADNAFLPHHPSIAIKSTISQVPWLAGLTSAEGLYPGAEFVENEDFLKELDINWTEMAPHLLDYNYTADSSTIDEVSNEIKKFYFCGKPINESPQQVVSLLSDRFFDLGIVQSVATYALFSTRRDSPVYLYKFLYQGNFTATFAKLTNNYGVNHADDVRYVLNNRLFDTLATEKDKEMQKRMVNLYESFIRKRAPQFFDGIPLPDVQSHIREGLRYSEILSPDNTTELFAEDLGNARFWSNLPLKEVVRLPAERPTDCPPYY</sequence>
<proteinExistence type="inferred from homology"/>
<dbReference type="Proteomes" id="UP000291343">
    <property type="component" value="Unassembled WGS sequence"/>
</dbReference>
<evidence type="ECO:0000313" key="8">
    <source>
        <dbReference type="Proteomes" id="UP000291343"/>
    </source>
</evidence>
<dbReference type="PANTHER" id="PTHR43142:SF1">
    <property type="entry name" value="CARBOXYLIC ESTER HYDROLASE"/>
    <property type="match status" value="1"/>
</dbReference>
<dbReference type="FunCoup" id="A0A482XTH5">
    <property type="interactions" value="52"/>
</dbReference>
<dbReference type="STRING" id="195883.A0A482XTH5"/>
<dbReference type="EC" id="3.1.1.-" evidence="5"/>
<keyword evidence="8" id="KW-1185">Reference proteome</keyword>
<comment type="caution">
    <text evidence="7">The sequence shown here is derived from an EMBL/GenBank/DDBJ whole genome shotgun (WGS) entry which is preliminary data.</text>
</comment>
<evidence type="ECO:0000256" key="2">
    <source>
        <dbReference type="ARBA" id="ARBA00022487"/>
    </source>
</evidence>
<dbReference type="PANTHER" id="PTHR43142">
    <property type="entry name" value="CARBOXYLIC ESTER HYDROLASE"/>
    <property type="match status" value="1"/>
</dbReference>
<evidence type="ECO:0000256" key="4">
    <source>
        <dbReference type="ARBA" id="ARBA00023180"/>
    </source>
</evidence>
<dbReference type="EMBL" id="QKKF02000817">
    <property type="protein sequence ID" value="RZF48954.1"/>
    <property type="molecule type" value="Genomic_DNA"/>
</dbReference>